<name>A0A645BGI4_9ZZZZ</name>
<reference evidence="1" key="1">
    <citation type="submission" date="2019-08" db="EMBL/GenBank/DDBJ databases">
        <authorList>
            <person name="Kucharzyk K."/>
            <person name="Murdoch R.W."/>
            <person name="Higgins S."/>
            <person name="Loffler F."/>
        </authorList>
    </citation>
    <scope>NUCLEOTIDE SEQUENCE</scope>
</reference>
<dbReference type="EMBL" id="VSSQ01019854">
    <property type="protein sequence ID" value="MPM64266.1"/>
    <property type="molecule type" value="Genomic_DNA"/>
</dbReference>
<sequence length="204" mass="21741">MRQVLGQPCLALRKRLRMGCHHLDVLGRVAGAQQVVADQQAHLAHQMAGRVQQHVERAGDHAFGGVLDADHAVLRTARSGGVEDLFETVAVQQIGGAAKVLDGRFFAEGACRAEHGHALRRFQGQAGRHDLAPDGGHVGGFQRAGVGCLDLLDDLGHAVGAEECRAFELLDLAHAFSHQCALVEQGEELLVDVVDLYAQTGEVG</sequence>
<evidence type="ECO:0000313" key="1">
    <source>
        <dbReference type="EMBL" id="MPM64266.1"/>
    </source>
</evidence>
<comment type="caution">
    <text evidence="1">The sequence shown here is derived from an EMBL/GenBank/DDBJ whole genome shotgun (WGS) entry which is preliminary data.</text>
</comment>
<protein>
    <submittedName>
        <fullName evidence="1">Uncharacterized protein</fullName>
    </submittedName>
</protein>
<gene>
    <name evidence="1" type="ORF">SDC9_111152</name>
</gene>
<organism evidence="1">
    <name type="scientific">bioreactor metagenome</name>
    <dbReference type="NCBI Taxonomy" id="1076179"/>
    <lineage>
        <taxon>unclassified sequences</taxon>
        <taxon>metagenomes</taxon>
        <taxon>ecological metagenomes</taxon>
    </lineage>
</organism>
<accession>A0A645BGI4</accession>
<proteinExistence type="predicted"/>
<dbReference type="AlphaFoldDB" id="A0A645BGI4"/>